<name>A0A5B7DV05_PORTR</name>
<reference evidence="2 3" key="1">
    <citation type="submission" date="2019-05" db="EMBL/GenBank/DDBJ databases">
        <title>Another draft genome of Portunus trituberculatus and its Hox gene families provides insights of decapod evolution.</title>
        <authorList>
            <person name="Jeong J.-H."/>
            <person name="Song I."/>
            <person name="Kim S."/>
            <person name="Choi T."/>
            <person name="Kim D."/>
            <person name="Ryu S."/>
            <person name="Kim W."/>
        </authorList>
    </citation>
    <scope>NUCLEOTIDE SEQUENCE [LARGE SCALE GENOMIC DNA]</scope>
    <source>
        <tissue evidence="2">Muscle</tissue>
    </source>
</reference>
<evidence type="ECO:0000313" key="3">
    <source>
        <dbReference type="Proteomes" id="UP000324222"/>
    </source>
</evidence>
<keyword evidence="3" id="KW-1185">Reference proteome</keyword>
<comment type="caution">
    <text evidence="2">The sequence shown here is derived from an EMBL/GenBank/DDBJ whole genome shotgun (WGS) entry which is preliminary data.</text>
</comment>
<dbReference type="EMBL" id="VSRR010001388">
    <property type="protein sequence ID" value="MPC24897.1"/>
    <property type="molecule type" value="Genomic_DNA"/>
</dbReference>
<dbReference type="AlphaFoldDB" id="A0A5B7DV05"/>
<evidence type="ECO:0000313" key="2">
    <source>
        <dbReference type="EMBL" id="MPC24897.1"/>
    </source>
</evidence>
<evidence type="ECO:0000256" key="1">
    <source>
        <dbReference type="SAM" id="MobiDB-lite"/>
    </source>
</evidence>
<sequence>MEDDLVEGNEEREEEEEEEEDEAFPEGNIWKTSPGWHGQGGTGSRSSRAKGSCRMTKCYYQHLIQFSALPYD</sequence>
<feature type="compositionally biased region" description="Acidic residues" evidence="1">
    <location>
        <begin position="1"/>
        <end position="24"/>
    </location>
</feature>
<accession>A0A5B7DV05</accession>
<dbReference type="Proteomes" id="UP000324222">
    <property type="component" value="Unassembled WGS sequence"/>
</dbReference>
<organism evidence="2 3">
    <name type="scientific">Portunus trituberculatus</name>
    <name type="common">Swimming crab</name>
    <name type="synonym">Neptunus trituberculatus</name>
    <dbReference type="NCBI Taxonomy" id="210409"/>
    <lineage>
        <taxon>Eukaryota</taxon>
        <taxon>Metazoa</taxon>
        <taxon>Ecdysozoa</taxon>
        <taxon>Arthropoda</taxon>
        <taxon>Crustacea</taxon>
        <taxon>Multicrustacea</taxon>
        <taxon>Malacostraca</taxon>
        <taxon>Eumalacostraca</taxon>
        <taxon>Eucarida</taxon>
        <taxon>Decapoda</taxon>
        <taxon>Pleocyemata</taxon>
        <taxon>Brachyura</taxon>
        <taxon>Eubrachyura</taxon>
        <taxon>Portunoidea</taxon>
        <taxon>Portunidae</taxon>
        <taxon>Portuninae</taxon>
        <taxon>Portunus</taxon>
    </lineage>
</organism>
<protein>
    <submittedName>
        <fullName evidence="2">Uncharacterized protein</fullName>
    </submittedName>
</protein>
<gene>
    <name evidence="2" type="ORF">E2C01_017992</name>
</gene>
<feature type="region of interest" description="Disordered" evidence="1">
    <location>
        <begin position="1"/>
        <end position="50"/>
    </location>
</feature>
<proteinExistence type="predicted"/>